<feature type="region of interest" description="Disordered" evidence="1">
    <location>
        <begin position="256"/>
        <end position="358"/>
    </location>
</feature>
<reference evidence="2" key="1">
    <citation type="journal article" date="2020" name="Stud. Mycol.">
        <title>101 Dothideomycetes genomes: a test case for predicting lifestyles and emergence of pathogens.</title>
        <authorList>
            <person name="Haridas S."/>
            <person name="Albert R."/>
            <person name="Binder M."/>
            <person name="Bloem J."/>
            <person name="Labutti K."/>
            <person name="Salamov A."/>
            <person name="Andreopoulos B."/>
            <person name="Baker S."/>
            <person name="Barry K."/>
            <person name="Bills G."/>
            <person name="Bluhm B."/>
            <person name="Cannon C."/>
            <person name="Castanera R."/>
            <person name="Culley D."/>
            <person name="Daum C."/>
            <person name="Ezra D."/>
            <person name="Gonzalez J."/>
            <person name="Henrissat B."/>
            <person name="Kuo A."/>
            <person name="Liang C."/>
            <person name="Lipzen A."/>
            <person name="Lutzoni F."/>
            <person name="Magnuson J."/>
            <person name="Mondo S."/>
            <person name="Nolan M."/>
            <person name="Ohm R."/>
            <person name="Pangilinan J."/>
            <person name="Park H.-J."/>
            <person name="Ramirez L."/>
            <person name="Alfaro M."/>
            <person name="Sun H."/>
            <person name="Tritt A."/>
            <person name="Yoshinaga Y."/>
            <person name="Zwiers L.-H."/>
            <person name="Turgeon B."/>
            <person name="Goodwin S."/>
            <person name="Spatafora J."/>
            <person name="Crous P."/>
            <person name="Grigoriev I."/>
        </authorList>
    </citation>
    <scope>NUCLEOTIDE SEQUENCE</scope>
    <source>
        <strain evidence="2">CBS 627.86</strain>
    </source>
</reference>
<evidence type="ECO:0000256" key="1">
    <source>
        <dbReference type="SAM" id="MobiDB-lite"/>
    </source>
</evidence>
<feature type="compositionally biased region" description="Pro residues" evidence="1">
    <location>
        <begin position="1"/>
        <end position="10"/>
    </location>
</feature>
<accession>A0A6A5Z536</accession>
<dbReference type="OrthoDB" id="5138418at2759"/>
<feature type="compositionally biased region" description="Polar residues" evidence="1">
    <location>
        <begin position="319"/>
        <end position="356"/>
    </location>
</feature>
<dbReference type="AlphaFoldDB" id="A0A6A5Z536"/>
<dbReference type="Proteomes" id="UP000799770">
    <property type="component" value="Unassembled WGS sequence"/>
</dbReference>
<proteinExistence type="predicted"/>
<evidence type="ECO:0000313" key="3">
    <source>
        <dbReference type="Proteomes" id="UP000799770"/>
    </source>
</evidence>
<protein>
    <submittedName>
        <fullName evidence="2">Uncharacterized protein</fullName>
    </submittedName>
</protein>
<organism evidence="2 3">
    <name type="scientific">Lophiotrema nucula</name>
    <dbReference type="NCBI Taxonomy" id="690887"/>
    <lineage>
        <taxon>Eukaryota</taxon>
        <taxon>Fungi</taxon>
        <taxon>Dikarya</taxon>
        <taxon>Ascomycota</taxon>
        <taxon>Pezizomycotina</taxon>
        <taxon>Dothideomycetes</taxon>
        <taxon>Pleosporomycetidae</taxon>
        <taxon>Pleosporales</taxon>
        <taxon>Lophiotremataceae</taxon>
        <taxon>Lophiotrema</taxon>
    </lineage>
</organism>
<sequence length="430" mass="47710">MPGLFTPPPAGGRSGSSADVFAPVPRFATASETTGRQMIDSAAHGARKRTRESGGLNHTFAPSHTSAVDHSLNFSRFSDAKSPPPLANERYQLAGGMERPDIFVRQNNDYDDYFQLEKQRRMWASPTSPPAGIPHQLSSIDVPEVTLNGSKPWVLNSILSLVGGVAGKLVQFCAVPFRGFQAGGGQAYTFNPQGEPEKASIQEDPFVVHAPAAVQHILPGNYPEDDYGVMSIESLEHERPRMPKRLRTGESWVVVDQDGEVDSRPGTPRLSERRVPQHTRSPSQIPRPVSRANSSCGTPKRPSLIPVSRRSTMDRKSFYGSSATPLKTQTRPRAYSRQSYGSPTMFQNTNENNKTSPLPAESQRLINKMRREELEDEARMRRMSSQMTAMLREAKEALGSKIEIEDEYTDSSGNAMDDHDYSQGMSWYQR</sequence>
<feature type="region of interest" description="Disordered" evidence="1">
    <location>
        <begin position="401"/>
        <end position="430"/>
    </location>
</feature>
<dbReference type="EMBL" id="ML977328">
    <property type="protein sequence ID" value="KAF2113421.1"/>
    <property type="molecule type" value="Genomic_DNA"/>
</dbReference>
<evidence type="ECO:0000313" key="2">
    <source>
        <dbReference type="EMBL" id="KAF2113421.1"/>
    </source>
</evidence>
<feature type="region of interest" description="Disordered" evidence="1">
    <location>
        <begin position="1"/>
        <end position="64"/>
    </location>
</feature>
<name>A0A6A5Z536_9PLEO</name>
<gene>
    <name evidence="2" type="ORF">BDV96DRAFT_648381</name>
</gene>
<keyword evidence="3" id="KW-1185">Reference proteome</keyword>